<dbReference type="GO" id="GO:1904047">
    <property type="term" value="F:S-adenosyl-L-methionine binding"/>
    <property type="evidence" value="ECO:0007669"/>
    <property type="project" value="TreeGrafter"/>
</dbReference>
<evidence type="ECO:0000256" key="1">
    <source>
        <dbReference type="ARBA" id="ARBA00022603"/>
    </source>
</evidence>
<dbReference type="GO" id="GO:0006298">
    <property type="term" value="P:mismatch repair"/>
    <property type="evidence" value="ECO:0007669"/>
    <property type="project" value="TreeGrafter"/>
</dbReference>
<keyword evidence="1 4" id="KW-0489">Methyltransferase</keyword>
<accession>A0A9X1F991</accession>
<keyword evidence="5" id="KW-1185">Reference proteome</keyword>
<dbReference type="GO" id="GO:0009007">
    <property type="term" value="F:site-specific DNA-methyltransferase (adenine-specific) activity"/>
    <property type="evidence" value="ECO:0007669"/>
    <property type="project" value="InterPro"/>
</dbReference>
<dbReference type="GO" id="GO:0009307">
    <property type="term" value="P:DNA restriction-modification system"/>
    <property type="evidence" value="ECO:0007669"/>
    <property type="project" value="InterPro"/>
</dbReference>
<reference evidence="4" key="1">
    <citation type="submission" date="2021-04" db="EMBL/GenBank/DDBJ databases">
        <authorList>
            <person name="Pira H."/>
            <person name="Risdian C."/>
            <person name="Wink J."/>
        </authorList>
    </citation>
    <scope>NUCLEOTIDE SEQUENCE</scope>
    <source>
        <strain evidence="4">WHY3</strain>
    </source>
</reference>
<dbReference type="AlphaFoldDB" id="A0A9X1F991"/>
<dbReference type="Pfam" id="PF02086">
    <property type="entry name" value="MethyltransfD12"/>
    <property type="match status" value="1"/>
</dbReference>
<name>A0A9X1F991_9FLAO</name>
<comment type="caution">
    <text evidence="4">The sequence shown here is derived from an EMBL/GenBank/DDBJ whole genome shotgun (WGS) entry which is preliminary data.</text>
</comment>
<dbReference type="InterPro" id="IPR002052">
    <property type="entry name" value="DNA_methylase_N6_adenine_CS"/>
</dbReference>
<dbReference type="RefSeq" id="WP_218546441.1">
    <property type="nucleotide sequence ID" value="NZ_JAGSPD010000008.1"/>
</dbReference>
<keyword evidence="3" id="KW-0949">S-adenosyl-L-methionine</keyword>
<evidence type="ECO:0000256" key="2">
    <source>
        <dbReference type="ARBA" id="ARBA00022679"/>
    </source>
</evidence>
<dbReference type="PANTHER" id="PTHR30481">
    <property type="entry name" value="DNA ADENINE METHYLASE"/>
    <property type="match status" value="1"/>
</dbReference>
<keyword evidence="2" id="KW-0808">Transferase</keyword>
<proteinExistence type="predicted"/>
<dbReference type="GO" id="GO:0032259">
    <property type="term" value="P:methylation"/>
    <property type="evidence" value="ECO:0007669"/>
    <property type="project" value="UniProtKB-KW"/>
</dbReference>
<sequence>MKYMGSKARFAKDLLPIILKGRESNQAYIEPFAGGMNMIDKVKGIRIANDQHEELMAMWQALIYENWDPPQSVTENEYRHIKYNQDQYPKHLLGYVGFNSFGGKWFAGYRRDKQGKRDYWGEHYRNITKQVPHLQGVQLLCQSYLDLDIPKYSIIYCDPPYATTTKYSLKFDHTQFWNWCRQQSRAGHQVFISEYKAPEDFNCIWEKGAKTTFSWHAEEISTKESVERLFVLGSDFSL</sequence>
<dbReference type="GO" id="GO:0043565">
    <property type="term" value="F:sequence-specific DNA binding"/>
    <property type="evidence" value="ECO:0007669"/>
    <property type="project" value="TreeGrafter"/>
</dbReference>
<dbReference type="EMBL" id="JAGSPD010000008">
    <property type="protein sequence ID" value="MBV7269656.1"/>
    <property type="molecule type" value="Genomic_DNA"/>
</dbReference>
<evidence type="ECO:0000256" key="3">
    <source>
        <dbReference type="ARBA" id="ARBA00022691"/>
    </source>
</evidence>
<dbReference type="InterPro" id="IPR012327">
    <property type="entry name" value="MeTrfase_D12"/>
</dbReference>
<organism evidence="4 5">
    <name type="scientific">Winogradskyella luteola</name>
    <dbReference type="NCBI Taxonomy" id="2828330"/>
    <lineage>
        <taxon>Bacteria</taxon>
        <taxon>Pseudomonadati</taxon>
        <taxon>Bacteroidota</taxon>
        <taxon>Flavobacteriia</taxon>
        <taxon>Flavobacteriales</taxon>
        <taxon>Flavobacteriaceae</taxon>
        <taxon>Winogradskyella</taxon>
    </lineage>
</organism>
<protein>
    <submittedName>
        <fullName evidence="4">DNA adenine methylase</fullName>
    </submittedName>
</protein>
<dbReference type="PROSITE" id="PS00092">
    <property type="entry name" value="N6_MTASE"/>
    <property type="match status" value="1"/>
</dbReference>
<evidence type="ECO:0000313" key="5">
    <source>
        <dbReference type="Proteomes" id="UP001138894"/>
    </source>
</evidence>
<evidence type="ECO:0000313" key="4">
    <source>
        <dbReference type="EMBL" id="MBV7269656.1"/>
    </source>
</evidence>
<dbReference type="Proteomes" id="UP001138894">
    <property type="component" value="Unassembled WGS sequence"/>
</dbReference>
<gene>
    <name evidence="4" type="ORF">KCG49_10715</name>
</gene>